<dbReference type="PANTHER" id="PTHR39576">
    <property type="entry name" value="ATTACHING AND EFFACING PROTEIN HOMOLOG-RELATED-RELATED"/>
    <property type="match status" value="1"/>
</dbReference>
<dbReference type="InterPro" id="IPR008964">
    <property type="entry name" value="Invasin/intimin_cell_adhesion"/>
</dbReference>
<dbReference type="PANTHER" id="PTHR39576:SF2">
    <property type="entry name" value="ATTACHING AND EFFACING PROTEIN HOMOLOG-RELATED"/>
    <property type="match status" value="1"/>
</dbReference>
<feature type="domain" description="Big-1" evidence="2">
    <location>
        <begin position="1366"/>
        <end position="1458"/>
    </location>
</feature>
<dbReference type="InterPro" id="IPR051715">
    <property type="entry name" value="Intimin-Invasin_domain"/>
</dbReference>
<dbReference type="Gene3D" id="2.40.160.160">
    <property type="entry name" value="Inverse autotransporter, beta-domain"/>
    <property type="match status" value="1"/>
</dbReference>
<accession>A0AA86INU5</accession>
<dbReference type="SUPFAM" id="SSF49373">
    <property type="entry name" value="Invasin/intimin cell-adhesion fragments"/>
    <property type="match status" value="12"/>
</dbReference>
<feature type="domain" description="Big-1" evidence="2">
    <location>
        <begin position="964"/>
        <end position="1055"/>
    </location>
</feature>
<dbReference type="InterPro" id="IPR013783">
    <property type="entry name" value="Ig-like_fold"/>
</dbReference>
<dbReference type="Gene3D" id="2.60.40.10">
    <property type="entry name" value="Immunoglobulins"/>
    <property type="match status" value="12"/>
</dbReference>
<evidence type="ECO:0000259" key="2">
    <source>
        <dbReference type="PROSITE" id="PS51127"/>
    </source>
</evidence>
<evidence type="ECO:0000256" key="1">
    <source>
        <dbReference type="ARBA" id="ARBA00010116"/>
    </source>
</evidence>
<feature type="domain" description="Big-1" evidence="2">
    <location>
        <begin position="659"/>
        <end position="753"/>
    </location>
</feature>
<feature type="domain" description="Big-1" evidence="2">
    <location>
        <begin position="1165"/>
        <end position="1258"/>
    </location>
</feature>
<reference evidence="3" key="1">
    <citation type="submission" date="2021-04" db="EMBL/GenBank/DDBJ databases">
        <title>Difference and commonality of drug resistance evolution in various bacteria. and drug sensitivity profiles.</title>
        <authorList>
            <person name="Maeda T."/>
            <person name="Shibai A."/>
            <person name="Kawada K."/>
            <person name="Kotani H."/>
            <person name="Tarusawa Y."/>
            <person name="Tanabe K."/>
            <person name="Furusawa C."/>
        </authorList>
    </citation>
    <scope>NUCLEOTIDE SEQUENCE</scope>
    <source>
        <strain evidence="3">JCM 8580</strain>
    </source>
</reference>
<feature type="domain" description="Big-1" evidence="2">
    <location>
        <begin position="761"/>
        <end position="854"/>
    </location>
</feature>
<dbReference type="EMBL" id="AP024590">
    <property type="protein sequence ID" value="BCU54708.1"/>
    <property type="molecule type" value="Genomic_DNA"/>
</dbReference>
<feature type="domain" description="Big-1" evidence="2">
    <location>
        <begin position="1266"/>
        <end position="1358"/>
    </location>
</feature>
<dbReference type="FunFam" id="2.40.160.160:FF:000001">
    <property type="entry name" value="Intimin-like inverse autotransporter SinH"/>
    <property type="match status" value="1"/>
</dbReference>
<dbReference type="Proteomes" id="UP000682928">
    <property type="component" value="Chromosome"/>
</dbReference>
<dbReference type="Pfam" id="PF02369">
    <property type="entry name" value="Big_1"/>
    <property type="match status" value="11"/>
</dbReference>
<dbReference type="InterPro" id="IPR003344">
    <property type="entry name" value="Big_1_dom"/>
</dbReference>
<feature type="domain" description="Big-1" evidence="2">
    <location>
        <begin position="558"/>
        <end position="651"/>
    </location>
</feature>
<dbReference type="GO" id="GO:0009279">
    <property type="term" value="C:cell outer membrane"/>
    <property type="evidence" value="ECO:0007669"/>
    <property type="project" value="TreeGrafter"/>
</dbReference>
<feature type="domain" description="Big-1" evidence="2">
    <location>
        <begin position="1466"/>
        <end position="1560"/>
    </location>
</feature>
<dbReference type="GO" id="GO:0007155">
    <property type="term" value="P:cell adhesion"/>
    <property type="evidence" value="ECO:0007669"/>
    <property type="project" value="InterPro"/>
</dbReference>
<evidence type="ECO:0000313" key="3">
    <source>
        <dbReference type="EMBL" id="BCU54708.1"/>
    </source>
</evidence>
<gene>
    <name evidence="3" type="ORF">ENKO_13020</name>
</gene>
<dbReference type="InterPro" id="IPR038177">
    <property type="entry name" value="IAT_beta_sf"/>
</dbReference>
<dbReference type="Pfam" id="PF09134">
    <property type="entry name" value="Invasin_D3"/>
    <property type="match status" value="1"/>
</dbReference>
<comment type="similarity">
    <text evidence="1">Belongs to the intimin/invasin family.</text>
</comment>
<dbReference type="RefSeq" id="WP_212817308.1">
    <property type="nucleotide sequence ID" value="NZ_AP024590.1"/>
</dbReference>
<feature type="domain" description="Big-1" evidence="2">
    <location>
        <begin position="1063"/>
        <end position="1157"/>
    </location>
</feature>
<dbReference type="InterPro" id="IPR015217">
    <property type="entry name" value="Invasin_dom_3"/>
</dbReference>
<dbReference type="PROSITE" id="PS51127">
    <property type="entry name" value="BIG1"/>
    <property type="match status" value="11"/>
</dbReference>
<name>A0AA86INU5_9ENTR</name>
<organism evidence="3 4">
    <name type="scientific">Enterobacter kobei</name>
    <dbReference type="NCBI Taxonomy" id="208224"/>
    <lineage>
        <taxon>Bacteria</taxon>
        <taxon>Pseudomonadati</taxon>
        <taxon>Pseudomonadota</taxon>
        <taxon>Gammaproteobacteria</taxon>
        <taxon>Enterobacterales</taxon>
        <taxon>Enterobacteriaceae</taxon>
        <taxon>Enterobacter</taxon>
        <taxon>Enterobacter cloacae complex</taxon>
    </lineage>
</organism>
<proteinExistence type="inferred from homology"/>
<feature type="domain" description="Big-1" evidence="2">
    <location>
        <begin position="862"/>
        <end position="954"/>
    </location>
</feature>
<dbReference type="InterPro" id="IPR024519">
    <property type="entry name" value="IAT_beta"/>
</dbReference>
<protein>
    <recommendedName>
        <fullName evidence="2">Big-1 domain-containing protein</fullName>
    </recommendedName>
</protein>
<dbReference type="InterPro" id="IPR003535">
    <property type="entry name" value="Intimin/invasin_bac"/>
</dbReference>
<dbReference type="PRINTS" id="PR01369">
    <property type="entry name" value="INTIMIN"/>
</dbReference>
<dbReference type="Pfam" id="PF11924">
    <property type="entry name" value="IAT_beta"/>
    <property type="match status" value="1"/>
</dbReference>
<dbReference type="SMART" id="SM00634">
    <property type="entry name" value="BID_1"/>
    <property type="match status" value="11"/>
</dbReference>
<feature type="domain" description="Big-1" evidence="2">
    <location>
        <begin position="1568"/>
        <end position="1657"/>
    </location>
</feature>
<evidence type="ECO:0000313" key="4">
    <source>
        <dbReference type="Proteomes" id="UP000682928"/>
    </source>
</evidence>
<sequence>MRMKKVLACVQIALQFISPTSLCYLGSFSTSHAQEKVIETSAADTGTADQTIAQTAVQAGSVLNGGNGGALGDALVSTTTSAATAEVQNWLNQFGTARVSISTDEHFTLQDSELDLLLPLYDGKEHLWFTQLGGRRYDERNMVNAGIGYRYFSDSWMWGTNVFYDEQISANHHKRLGVGTEMGWDYLKLSANGYFRLSDWMASKEYSDYDERVANGFDIRANGYLPAWPQLGTTLVYEQYYGDSVGLFSDDEDDRQKNPHAITVGLNYTPVPMMTLGVNQKFGKGGKNDTQVNLGVSWTPGVPLSTQLDPDQVALRRSLLGSRMDLVDRNNNIVLEYRKQDLISLGLPPELTGAEGEKQTVTAKVKTKYGLEKIDWQGDEFFRQGGKITDTSSPEQVVLTFPAWKNGSANAYVLSAVARDKKGNASNTSQMKVNVSGMDVASLVSTTSASPVTLPADGISTSAVTVALKTAAGENAGGFAERLSATLTAPASVAKGLASDSKAAAISAFKETSSGVYVATFTSGTTPGSVTVQPLIDGSTKLATAKIILEATEILPKLTQIDVSASSVPADGTTPIALTAHVVDQNGKPLPDAAIKWRADNPKALLSTDSTTTDAQGLATIDVTSREVISTVVTAQLEQGNSVSTAALNFTADIASAQVVAVESEKQQVVANNIDTDTVTAQVKDQNNHPLAGITVNWMVKKSDGTPVSSKTSVSDNNGNAALELKSPKTGTVTVLAAVNRDAVQETDPIVFVADTSTQKVTTLTLSKTQALANGTDSITYEAQVTDAQGNAINAARVAWSADNPDATLSASDTSSGMNGKTTITVTSLKAGKVVVTAQTSEATPLQAEPATFIADSATATIKTLKSDRTSALANGSDAISLTATVEDANGNQLNNVDVNWTVDPATGTLSASSSKTDASGVARVTLSSRDVAQYSVTASSGSSSESLSGLNFIVDSSTAHLDTLTASSTQVLADNKAAITLTAKVIDNSGHPVSGESINWTADNSKAQLSDTQSITNEQGETQIQVTSADVIATVITAQHGQAEALRSDTLNFVADPDSAKLVAVDTDKTQVVANNTDSATLTAKVTDANNHPLSGISVNWTVDKTDGTTLGNRTSQTDAQGVATTVLKSAKTGSVNVSAAINGGTALRTEDITFIADSSTQKVTAITLDKTEAIADGTDRITYEATVLDQQGNAVSGATVSWSADTSDAMLSSAQTTSDSNGKSTITVTSLKAGEKIITAQTSPETAMQANSATFIADKTTAKVVAVSSDKTSALANDKDVMTLSATVTDANANPLKEMDVSWKVTPDSGTLSGTTSTSNTAGMAQVTLKSAVVASYEVTATVNGNSDSVSGLKFTADSATAQITTLTADKTADIVADNDVVTLTATVLDANQHPVAGETVNWRSSDEGNSTFTPASSVTDASGQAIVSFKTLKAGNVEVTASHASGDKALTLAVIGNLATAQFADVVADKTEAVADGSSAITWKAIVEDKNHNRLPDVTVNWKADRSDVTLAPESATTDSNGEVTTSGTSLIAGKVVVTAALTSPAKERKANAVSFVGDVNTAKIISLTAAKNIAVINTDRIQMTATVNDTHGNPVPDAEVNWQTTLNQLSATTSKTDASGEAKVTLAGLETGKAKVTATINGSSMNSEEITFIAKYNADWNITGDSDSYKTEGLFGFENLGFVAIGETQGAKDLVWVENGNSNLMIEMTDDKGKKWNVTFHGQRHSNCSSHTFNSAVGCRGWEYTGYAAMLLYARSDNMNLPAGVYHGVISFAGKQWEGTWGLDYEVTTTLTVN</sequence>